<dbReference type="CDD" id="cd13732">
    <property type="entry name" value="HFD_CENP-W"/>
    <property type="match status" value="1"/>
</dbReference>
<dbReference type="GO" id="GO:0046982">
    <property type="term" value="F:protein heterodimerization activity"/>
    <property type="evidence" value="ECO:0007669"/>
    <property type="project" value="InterPro"/>
</dbReference>
<proteinExistence type="inferred from homology"/>
<dbReference type="GO" id="GO:0000776">
    <property type="term" value="C:kinetochore"/>
    <property type="evidence" value="ECO:0007669"/>
    <property type="project" value="UniProtKB-KW"/>
</dbReference>
<reference evidence="8" key="1">
    <citation type="journal article" date="2023" name="Mol. Phylogenet. Evol.">
        <title>Genome-scale phylogeny and comparative genomics of the fungal order Sordariales.</title>
        <authorList>
            <person name="Hensen N."/>
            <person name="Bonometti L."/>
            <person name="Westerberg I."/>
            <person name="Brannstrom I.O."/>
            <person name="Guillou S."/>
            <person name="Cros-Aarteil S."/>
            <person name="Calhoun S."/>
            <person name="Haridas S."/>
            <person name="Kuo A."/>
            <person name="Mondo S."/>
            <person name="Pangilinan J."/>
            <person name="Riley R."/>
            <person name="LaButti K."/>
            <person name="Andreopoulos B."/>
            <person name="Lipzen A."/>
            <person name="Chen C."/>
            <person name="Yan M."/>
            <person name="Daum C."/>
            <person name="Ng V."/>
            <person name="Clum A."/>
            <person name="Steindorff A."/>
            <person name="Ohm R.A."/>
            <person name="Martin F."/>
            <person name="Silar P."/>
            <person name="Natvig D.O."/>
            <person name="Lalanne C."/>
            <person name="Gautier V."/>
            <person name="Ament-Velasquez S.L."/>
            <person name="Kruys A."/>
            <person name="Hutchinson M.I."/>
            <person name="Powell A.J."/>
            <person name="Barry K."/>
            <person name="Miller A.N."/>
            <person name="Grigoriev I.V."/>
            <person name="Debuchy R."/>
            <person name="Gladieux P."/>
            <person name="Hiltunen Thoren M."/>
            <person name="Johannesson H."/>
        </authorList>
    </citation>
    <scope>NUCLEOTIDE SEQUENCE</scope>
    <source>
        <strain evidence="8">CBS 314.62</strain>
    </source>
</reference>
<evidence type="ECO:0000256" key="6">
    <source>
        <dbReference type="ARBA" id="ARBA00023328"/>
    </source>
</evidence>
<comment type="similarity">
    <text evidence="7">Belongs to the CENP-W/WIP1 family.</text>
</comment>
<comment type="subcellular location">
    <subcellularLocation>
        <location evidence="2">Chromosome</location>
        <location evidence="2">Centromere</location>
        <location evidence="2">Kinetochore</location>
    </subcellularLocation>
    <subcellularLocation>
        <location evidence="1">Nucleus</location>
    </subcellularLocation>
</comment>
<dbReference type="GO" id="GO:0005654">
    <property type="term" value="C:nucleoplasm"/>
    <property type="evidence" value="ECO:0007669"/>
    <property type="project" value="TreeGrafter"/>
</dbReference>
<evidence type="ECO:0000256" key="4">
    <source>
        <dbReference type="ARBA" id="ARBA00022838"/>
    </source>
</evidence>
<keyword evidence="5" id="KW-0539">Nucleus</keyword>
<keyword evidence="3" id="KW-0158">Chromosome</keyword>
<comment type="caution">
    <text evidence="8">The sequence shown here is derived from an EMBL/GenBank/DDBJ whole genome shotgun (WGS) entry which is preliminary data.</text>
</comment>
<organism evidence="8 9">
    <name type="scientific">Podospora appendiculata</name>
    <dbReference type="NCBI Taxonomy" id="314037"/>
    <lineage>
        <taxon>Eukaryota</taxon>
        <taxon>Fungi</taxon>
        <taxon>Dikarya</taxon>
        <taxon>Ascomycota</taxon>
        <taxon>Pezizomycotina</taxon>
        <taxon>Sordariomycetes</taxon>
        <taxon>Sordariomycetidae</taxon>
        <taxon>Sordariales</taxon>
        <taxon>Podosporaceae</taxon>
        <taxon>Podospora</taxon>
    </lineage>
</organism>
<evidence type="ECO:0000313" key="8">
    <source>
        <dbReference type="EMBL" id="KAK3684000.1"/>
    </source>
</evidence>
<name>A0AAE0X3A7_9PEZI</name>
<keyword evidence="9" id="KW-1185">Reference proteome</keyword>
<protein>
    <recommendedName>
        <fullName evidence="10">Transcription factor CBF/NF-Y/archaeal histone domain-containing protein</fullName>
    </recommendedName>
</protein>
<keyword evidence="4" id="KW-0995">Kinetochore</keyword>
<dbReference type="AlphaFoldDB" id="A0AAE0X3A7"/>
<gene>
    <name evidence="8" type="ORF">B0T22DRAFT_469379</name>
</gene>
<evidence type="ECO:0000256" key="2">
    <source>
        <dbReference type="ARBA" id="ARBA00004629"/>
    </source>
</evidence>
<evidence type="ECO:0000256" key="3">
    <source>
        <dbReference type="ARBA" id="ARBA00022454"/>
    </source>
</evidence>
<dbReference type="Proteomes" id="UP001270362">
    <property type="component" value="Unassembled WGS sequence"/>
</dbReference>
<dbReference type="EMBL" id="JAULSO010000004">
    <property type="protein sequence ID" value="KAK3684000.1"/>
    <property type="molecule type" value="Genomic_DNA"/>
</dbReference>
<dbReference type="GO" id="GO:0000278">
    <property type="term" value="P:mitotic cell cycle"/>
    <property type="evidence" value="ECO:0007669"/>
    <property type="project" value="TreeGrafter"/>
</dbReference>
<sequence length="145" mass="15485">MAPGQKLYPRATVKKIVKAHSNCNVSKNVDVTIFLDYVLFMQTLMKEATIEAKQGGERGVTARSVRKVTAGINSQNTKHLEGPSSCRVASRWDRMGIRTGGVGGHSCPVLPEIRCLTGHATTTSSKCSGRRGVCVGGGIDGERVV</sequence>
<evidence type="ECO:0000256" key="7">
    <source>
        <dbReference type="ARBA" id="ARBA00038432"/>
    </source>
</evidence>
<dbReference type="PANTHER" id="PTHR34832">
    <property type="entry name" value="CENTROMERE PROTEIN W"/>
    <property type="match status" value="1"/>
</dbReference>
<evidence type="ECO:0000313" key="9">
    <source>
        <dbReference type="Proteomes" id="UP001270362"/>
    </source>
</evidence>
<dbReference type="InterPro" id="IPR009072">
    <property type="entry name" value="Histone-fold"/>
</dbReference>
<dbReference type="SUPFAM" id="SSF47113">
    <property type="entry name" value="Histone-fold"/>
    <property type="match status" value="1"/>
</dbReference>
<dbReference type="Gene3D" id="1.10.20.10">
    <property type="entry name" value="Histone, subunit A"/>
    <property type="match status" value="1"/>
</dbReference>
<evidence type="ECO:0000256" key="5">
    <source>
        <dbReference type="ARBA" id="ARBA00023242"/>
    </source>
</evidence>
<dbReference type="InterPro" id="IPR052484">
    <property type="entry name" value="CENP-W/WIP1"/>
</dbReference>
<dbReference type="PANTHER" id="PTHR34832:SF1">
    <property type="entry name" value="CENTROMERE PROTEIN W"/>
    <property type="match status" value="1"/>
</dbReference>
<dbReference type="FunFam" id="1.10.20.10:FF:000075">
    <property type="entry name" value="WGS project CABT00000000 data, contig 2.56"/>
    <property type="match status" value="1"/>
</dbReference>
<evidence type="ECO:0000256" key="1">
    <source>
        <dbReference type="ARBA" id="ARBA00004123"/>
    </source>
</evidence>
<evidence type="ECO:0008006" key="10">
    <source>
        <dbReference type="Google" id="ProtNLM"/>
    </source>
</evidence>
<accession>A0AAE0X3A7</accession>
<reference evidence="8" key="2">
    <citation type="submission" date="2023-06" db="EMBL/GenBank/DDBJ databases">
        <authorList>
            <consortium name="Lawrence Berkeley National Laboratory"/>
            <person name="Haridas S."/>
            <person name="Hensen N."/>
            <person name="Bonometti L."/>
            <person name="Westerberg I."/>
            <person name="Brannstrom I.O."/>
            <person name="Guillou S."/>
            <person name="Cros-Aarteil S."/>
            <person name="Calhoun S."/>
            <person name="Kuo A."/>
            <person name="Mondo S."/>
            <person name="Pangilinan J."/>
            <person name="Riley R."/>
            <person name="Labutti K."/>
            <person name="Andreopoulos B."/>
            <person name="Lipzen A."/>
            <person name="Chen C."/>
            <person name="Yanf M."/>
            <person name="Daum C."/>
            <person name="Ng V."/>
            <person name="Clum A."/>
            <person name="Steindorff A."/>
            <person name="Ohm R."/>
            <person name="Martin F."/>
            <person name="Silar P."/>
            <person name="Natvig D."/>
            <person name="Lalanne C."/>
            <person name="Gautier V."/>
            <person name="Ament-Velasquez S.L."/>
            <person name="Kruys A."/>
            <person name="Hutchinson M.I."/>
            <person name="Powell A.J."/>
            <person name="Barry K."/>
            <person name="Miller A.N."/>
            <person name="Grigoriev I.V."/>
            <person name="Debuchy R."/>
            <person name="Gladieux P."/>
            <person name="Thoren M.H."/>
            <person name="Johannesson H."/>
        </authorList>
    </citation>
    <scope>NUCLEOTIDE SEQUENCE</scope>
    <source>
        <strain evidence="8">CBS 314.62</strain>
    </source>
</reference>
<dbReference type="GO" id="GO:0051382">
    <property type="term" value="P:kinetochore assembly"/>
    <property type="evidence" value="ECO:0007669"/>
    <property type="project" value="TreeGrafter"/>
</dbReference>
<dbReference type="GO" id="GO:0007059">
    <property type="term" value="P:chromosome segregation"/>
    <property type="evidence" value="ECO:0007669"/>
    <property type="project" value="TreeGrafter"/>
</dbReference>
<keyword evidence="6" id="KW-0137">Centromere</keyword>